<feature type="compositionally biased region" description="Basic and acidic residues" evidence="1">
    <location>
        <begin position="1"/>
        <end position="11"/>
    </location>
</feature>
<dbReference type="AlphaFoldDB" id="A0A9W8JT16"/>
<sequence length="289" mass="32541">MFQDGRDHADDDSQSADCAPPYDVPPAPRHVIIFGESGAGKSSVLNMVLGHSAATISNGGASCTFTSTGYDTWIDGTLFRIHDTAGLDEGEEGQVPKIEAIVQLYTLLQSLEEGISLLVFCIRAPRIKNAKNNWTMFYDIICQRQVPIAIVVTGLENEENMDRWWDQNRENFRLCGMVPHAHACVTATRGKVRSSGKYIFQEEYDESKAKVETMIKSCYREVPWLPEPVEWFGRIVYDTTYKTRLCRQPKEIKTAVVVAKAAIDELVERCGMQREQATVLGEKLEKLRK</sequence>
<dbReference type="Gene3D" id="3.40.50.300">
    <property type="entry name" value="P-loop containing nucleotide triphosphate hydrolases"/>
    <property type="match status" value="1"/>
</dbReference>
<evidence type="ECO:0000256" key="1">
    <source>
        <dbReference type="SAM" id="MobiDB-lite"/>
    </source>
</evidence>
<organism evidence="3 4">
    <name type="scientific">Agrocybe chaxingu</name>
    <dbReference type="NCBI Taxonomy" id="84603"/>
    <lineage>
        <taxon>Eukaryota</taxon>
        <taxon>Fungi</taxon>
        <taxon>Dikarya</taxon>
        <taxon>Basidiomycota</taxon>
        <taxon>Agaricomycotina</taxon>
        <taxon>Agaricomycetes</taxon>
        <taxon>Agaricomycetidae</taxon>
        <taxon>Agaricales</taxon>
        <taxon>Agaricineae</taxon>
        <taxon>Strophariaceae</taxon>
        <taxon>Agrocybe</taxon>
    </lineage>
</organism>
<dbReference type="InterPro" id="IPR006073">
    <property type="entry name" value="GTP-bd"/>
</dbReference>
<comment type="caution">
    <text evidence="3">The sequence shown here is derived from an EMBL/GenBank/DDBJ whole genome shotgun (WGS) entry which is preliminary data.</text>
</comment>
<dbReference type="InterPro" id="IPR027417">
    <property type="entry name" value="P-loop_NTPase"/>
</dbReference>
<evidence type="ECO:0000259" key="2">
    <source>
        <dbReference type="Pfam" id="PF01926"/>
    </source>
</evidence>
<keyword evidence="4" id="KW-1185">Reference proteome</keyword>
<feature type="domain" description="G" evidence="2">
    <location>
        <begin position="31"/>
        <end position="151"/>
    </location>
</feature>
<dbReference type="SUPFAM" id="SSF52540">
    <property type="entry name" value="P-loop containing nucleoside triphosphate hydrolases"/>
    <property type="match status" value="1"/>
</dbReference>
<dbReference type="CDD" id="cd00882">
    <property type="entry name" value="Ras_like_GTPase"/>
    <property type="match status" value="1"/>
</dbReference>
<dbReference type="OrthoDB" id="8954335at2759"/>
<dbReference type="Proteomes" id="UP001148786">
    <property type="component" value="Unassembled WGS sequence"/>
</dbReference>
<proteinExistence type="predicted"/>
<evidence type="ECO:0000313" key="3">
    <source>
        <dbReference type="EMBL" id="KAJ3500728.1"/>
    </source>
</evidence>
<feature type="region of interest" description="Disordered" evidence="1">
    <location>
        <begin position="1"/>
        <end position="24"/>
    </location>
</feature>
<dbReference type="Pfam" id="PF01926">
    <property type="entry name" value="MMR_HSR1"/>
    <property type="match status" value="1"/>
</dbReference>
<evidence type="ECO:0000313" key="4">
    <source>
        <dbReference type="Proteomes" id="UP001148786"/>
    </source>
</evidence>
<reference evidence="3" key="1">
    <citation type="submission" date="2022-07" db="EMBL/GenBank/DDBJ databases">
        <title>Genome Sequence of Agrocybe chaxingu.</title>
        <authorList>
            <person name="Buettner E."/>
        </authorList>
    </citation>
    <scope>NUCLEOTIDE SEQUENCE</scope>
    <source>
        <strain evidence="3">MP-N11</strain>
    </source>
</reference>
<dbReference type="GO" id="GO:0005525">
    <property type="term" value="F:GTP binding"/>
    <property type="evidence" value="ECO:0007669"/>
    <property type="project" value="InterPro"/>
</dbReference>
<gene>
    <name evidence="3" type="ORF">NLJ89_g9661</name>
</gene>
<name>A0A9W8JT16_9AGAR</name>
<protein>
    <recommendedName>
        <fullName evidence="2">G domain-containing protein</fullName>
    </recommendedName>
</protein>
<dbReference type="EMBL" id="JANKHO010001554">
    <property type="protein sequence ID" value="KAJ3500728.1"/>
    <property type="molecule type" value="Genomic_DNA"/>
</dbReference>
<accession>A0A9W8JT16</accession>